<dbReference type="GO" id="GO:0006383">
    <property type="term" value="P:transcription by RNA polymerase III"/>
    <property type="evidence" value="ECO:0007669"/>
    <property type="project" value="InterPro"/>
</dbReference>
<dbReference type="Pfam" id="PF13432">
    <property type="entry name" value="TPR_16"/>
    <property type="match status" value="2"/>
</dbReference>
<dbReference type="InterPro" id="IPR019734">
    <property type="entry name" value="TPR_rpt"/>
</dbReference>
<evidence type="ECO:0000256" key="2">
    <source>
        <dbReference type="SAM" id="MobiDB-lite"/>
    </source>
</evidence>
<evidence type="ECO:0000313" key="3">
    <source>
        <dbReference type="EMBL" id="JAT69015.1"/>
    </source>
</evidence>
<protein>
    <submittedName>
        <fullName evidence="3">Uncharacterized protein</fullName>
    </submittedName>
</protein>
<keyword evidence="1" id="KW-0802">TPR repeat</keyword>
<feature type="non-terminal residue" evidence="3">
    <location>
        <position position="392"/>
    </location>
</feature>
<dbReference type="InterPro" id="IPR011990">
    <property type="entry name" value="TPR-like_helical_dom_sf"/>
</dbReference>
<dbReference type="EMBL" id="GDKF01009607">
    <property type="protein sequence ID" value="JAT69015.1"/>
    <property type="molecule type" value="Transcribed_RNA"/>
</dbReference>
<gene>
    <name evidence="3" type="ORF">g.60437</name>
</gene>
<dbReference type="InterPro" id="IPR039340">
    <property type="entry name" value="Tfc4/TFIIIC-102/Sfc4"/>
</dbReference>
<evidence type="ECO:0000256" key="1">
    <source>
        <dbReference type="PROSITE-ProRule" id="PRU00339"/>
    </source>
</evidence>
<dbReference type="PANTHER" id="PTHR23082">
    <property type="entry name" value="TRANSCRIPTION INITIATION FACTOR IIIC TFIIIC , POLYPEPTIDE 3-RELATED"/>
    <property type="match status" value="1"/>
</dbReference>
<dbReference type="PANTHER" id="PTHR23082:SF0">
    <property type="entry name" value="GENERAL TRANSCRIPTION FACTOR 3C POLYPEPTIDE 3"/>
    <property type="match status" value="1"/>
</dbReference>
<feature type="compositionally biased region" description="Basic residues" evidence="2">
    <location>
        <begin position="154"/>
        <end position="173"/>
    </location>
</feature>
<proteinExistence type="predicted"/>
<dbReference type="PROSITE" id="PS50005">
    <property type="entry name" value="TPR"/>
    <property type="match status" value="1"/>
</dbReference>
<feature type="repeat" description="TPR" evidence="1">
    <location>
        <begin position="214"/>
        <end position="247"/>
    </location>
</feature>
<sequence length="392" mass="43340">MADDDDEYVPLLEEEDSENETSGREAMDVEDYATAVQRDEEDYLRGLTTGEDDDDEAVSTLFEDALGPEALLAGLEEAAGQAGRQAYELLSRAGRRNAATRRLRQDPEPASSSSADEEVDGSGPSRSRAKATALFGAGVEDIWAADQYPAGRKKETRVRKKGRGQGRSRRRRNKISEEVAALMAEANMLYVNNERPVEAIAKLMEVIRQEPNLPDPYHLLGMLHESVGNHKKGLDFYMIAAHLTPKDLELWRRLATLSSDQGLLRQAVYCLSQVLRRDRGNLSARFDRALLFADLGEVRRALEGLGQVSSMQPDHAEVPKALARLYYKTGKHDLAVQALNSFITSHPAAVDATHINILAELFTEVGRWAEAVSLLSRVQTELFGGQPLPADL</sequence>
<dbReference type="SMART" id="SM00028">
    <property type="entry name" value="TPR"/>
    <property type="match status" value="4"/>
</dbReference>
<dbReference type="GO" id="GO:0000127">
    <property type="term" value="C:transcription factor TFIIIC complex"/>
    <property type="evidence" value="ECO:0007669"/>
    <property type="project" value="TreeGrafter"/>
</dbReference>
<dbReference type="Gene3D" id="1.25.40.10">
    <property type="entry name" value="Tetratricopeptide repeat domain"/>
    <property type="match status" value="1"/>
</dbReference>
<feature type="region of interest" description="Disordered" evidence="2">
    <location>
        <begin position="96"/>
        <end position="128"/>
    </location>
</feature>
<accession>A0A1D1ZQM7</accession>
<reference evidence="3" key="1">
    <citation type="submission" date="2015-08" db="EMBL/GenBank/DDBJ databases">
        <authorList>
            <person name="Babu N.S."/>
            <person name="Beckwith C.J."/>
            <person name="Beseler K.G."/>
            <person name="Brison A."/>
            <person name="Carone J.V."/>
            <person name="Caskin T.P."/>
            <person name="Diamond M."/>
            <person name="Durham M.E."/>
            <person name="Foxe J.M."/>
            <person name="Go M."/>
            <person name="Henderson B.A."/>
            <person name="Jones I.B."/>
            <person name="McGettigan J.A."/>
            <person name="Micheletti S.J."/>
            <person name="Nasrallah M.E."/>
            <person name="Ortiz D."/>
            <person name="Piller C.R."/>
            <person name="Privatt S.R."/>
            <person name="Schneider S.L."/>
            <person name="Sharp S."/>
            <person name="Smith T.C."/>
            <person name="Stanton J.D."/>
            <person name="Ullery H.E."/>
            <person name="Wilson R.J."/>
            <person name="Serrano M.G."/>
            <person name="Buck G."/>
            <person name="Lee V."/>
            <person name="Wang Y."/>
            <person name="Carvalho R."/>
            <person name="Voegtly L."/>
            <person name="Shi R."/>
            <person name="Duckworth R."/>
            <person name="Johnson A."/>
            <person name="Loviza R."/>
            <person name="Walstead R."/>
            <person name="Shah Z."/>
            <person name="Kiflezghi M."/>
            <person name="Wade K."/>
            <person name="Ball S.L."/>
            <person name="Bradley K.W."/>
            <person name="Asai D.J."/>
            <person name="Bowman C.A."/>
            <person name="Russell D.A."/>
            <person name="Pope W.H."/>
            <person name="Jacobs-Sera D."/>
            <person name="Hendrix R.W."/>
            <person name="Hatfull G.F."/>
        </authorList>
    </citation>
    <scope>NUCLEOTIDE SEQUENCE</scope>
</reference>
<feature type="compositionally biased region" description="Acidic residues" evidence="2">
    <location>
        <begin position="1"/>
        <end position="19"/>
    </location>
</feature>
<dbReference type="AlphaFoldDB" id="A0A1D1ZQM7"/>
<feature type="region of interest" description="Disordered" evidence="2">
    <location>
        <begin position="151"/>
        <end position="174"/>
    </location>
</feature>
<feature type="region of interest" description="Disordered" evidence="2">
    <location>
        <begin position="1"/>
        <end position="58"/>
    </location>
</feature>
<name>A0A1D1ZQM7_AUXPR</name>
<dbReference type="SUPFAM" id="SSF48452">
    <property type="entry name" value="TPR-like"/>
    <property type="match status" value="1"/>
</dbReference>
<organism evidence="3">
    <name type="scientific">Auxenochlorella protothecoides</name>
    <name type="common">Green microalga</name>
    <name type="synonym">Chlorella protothecoides</name>
    <dbReference type="NCBI Taxonomy" id="3075"/>
    <lineage>
        <taxon>Eukaryota</taxon>
        <taxon>Viridiplantae</taxon>
        <taxon>Chlorophyta</taxon>
        <taxon>core chlorophytes</taxon>
        <taxon>Trebouxiophyceae</taxon>
        <taxon>Chlorellales</taxon>
        <taxon>Chlorellaceae</taxon>
        <taxon>Auxenochlorella</taxon>
    </lineage>
</organism>